<feature type="compositionally biased region" description="Basic and acidic residues" evidence="1">
    <location>
        <begin position="45"/>
        <end position="86"/>
    </location>
</feature>
<evidence type="ECO:0000313" key="3">
    <source>
        <dbReference type="Proteomes" id="UP000195437"/>
    </source>
</evidence>
<dbReference type="OrthoDB" id="2476294at2"/>
<sequence>MSLKAVELQVAVPRTVEHSRQMQNQQHQTILANAMHAEALTGQSVERDQTVTRSDENARAELRDKREGSERQESGQDRSQDGRQQDEAAAPHPYKGHRLDIKM</sequence>
<proteinExistence type="predicted"/>
<gene>
    <name evidence="2" type="ORF">CBW65_17085</name>
</gene>
<dbReference type="EMBL" id="CP021434">
    <property type="protein sequence ID" value="ARU62482.1"/>
    <property type="molecule type" value="Genomic_DNA"/>
</dbReference>
<dbReference type="AlphaFoldDB" id="A0A1Y0IPG6"/>
<feature type="region of interest" description="Disordered" evidence="1">
    <location>
        <begin position="39"/>
        <end position="103"/>
    </location>
</feature>
<name>A0A1Y0IPG6_9BACL</name>
<evidence type="ECO:0000256" key="1">
    <source>
        <dbReference type="SAM" id="MobiDB-lite"/>
    </source>
</evidence>
<accession>A0A1Y0IPG6</accession>
<dbReference type="Proteomes" id="UP000195437">
    <property type="component" value="Chromosome"/>
</dbReference>
<dbReference type="RefSeq" id="WP_087457841.1">
    <property type="nucleotide sequence ID" value="NZ_CP021434.1"/>
</dbReference>
<protein>
    <submittedName>
        <fullName evidence="2">Uncharacterized protein</fullName>
    </submittedName>
</protein>
<evidence type="ECO:0000313" key="2">
    <source>
        <dbReference type="EMBL" id="ARU62482.1"/>
    </source>
</evidence>
<dbReference type="KEGG" id="tum:CBW65_17085"/>
<keyword evidence="3" id="KW-1185">Reference proteome</keyword>
<organism evidence="2 3">
    <name type="scientific">Tumebacillus avium</name>
    <dbReference type="NCBI Taxonomy" id="1903704"/>
    <lineage>
        <taxon>Bacteria</taxon>
        <taxon>Bacillati</taxon>
        <taxon>Bacillota</taxon>
        <taxon>Bacilli</taxon>
        <taxon>Bacillales</taxon>
        <taxon>Alicyclobacillaceae</taxon>
        <taxon>Tumebacillus</taxon>
    </lineage>
</organism>
<reference evidence="3" key="1">
    <citation type="submission" date="2017-05" db="EMBL/GenBank/DDBJ databases">
        <authorList>
            <person name="Sung H."/>
        </authorList>
    </citation>
    <scope>NUCLEOTIDE SEQUENCE [LARGE SCALE GENOMIC DNA]</scope>
    <source>
        <strain evidence="3">AR23208</strain>
    </source>
</reference>